<evidence type="ECO:0000313" key="2">
    <source>
        <dbReference type="Proteomes" id="UP000799777"/>
    </source>
</evidence>
<dbReference type="OrthoDB" id="2157530at2759"/>
<dbReference type="AlphaFoldDB" id="A0A9P4HB46"/>
<accession>A0A9P4HB46</accession>
<protein>
    <submittedName>
        <fullName evidence="1">Uncharacterized protein</fullName>
    </submittedName>
</protein>
<dbReference type="Proteomes" id="UP000799777">
    <property type="component" value="Unassembled WGS sequence"/>
</dbReference>
<reference evidence="1" key="1">
    <citation type="journal article" date="2020" name="Stud. Mycol.">
        <title>101 Dothideomycetes genomes: a test case for predicting lifestyles and emergence of pathogens.</title>
        <authorList>
            <person name="Haridas S."/>
            <person name="Albert R."/>
            <person name="Binder M."/>
            <person name="Bloem J."/>
            <person name="Labutti K."/>
            <person name="Salamov A."/>
            <person name="Andreopoulos B."/>
            <person name="Baker S."/>
            <person name="Barry K."/>
            <person name="Bills G."/>
            <person name="Bluhm B."/>
            <person name="Cannon C."/>
            <person name="Castanera R."/>
            <person name="Culley D."/>
            <person name="Daum C."/>
            <person name="Ezra D."/>
            <person name="Gonzalez J."/>
            <person name="Henrissat B."/>
            <person name="Kuo A."/>
            <person name="Liang C."/>
            <person name="Lipzen A."/>
            <person name="Lutzoni F."/>
            <person name="Magnuson J."/>
            <person name="Mondo S."/>
            <person name="Nolan M."/>
            <person name="Ohm R."/>
            <person name="Pangilinan J."/>
            <person name="Park H.-J."/>
            <person name="Ramirez L."/>
            <person name="Alfaro M."/>
            <person name="Sun H."/>
            <person name="Tritt A."/>
            <person name="Yoshinaga Y."/>
            <person name="Zwiers L.-H."/>
            <person name="Turgeon B."/>
            <person name="Goodwin S."/>
            <person name="Spatafora J."/>
            <person name="Crous P."/>
            <person name="Grigoriev I."/>
        </authorList>
    </citation>
    <scope>NUCLEOTIDE SEQUENCE</scope>
    <source>
        <strain evidence="1">CBS 110217</strain>
    </source>
</reference>
<sequence>MGLCAGQIRVPYAKAIQPRALKIRGVTIAEVIELADYNFEALQGVPEGNENGFWTNLDQACTWNDLYIGKVPMSSTQGFEVLQKDLEHLAKLWLCEKHGLTSTGPHPDPSNLKDEELILFMRVLLARYFVMTNNGHIGIGPRHTKVGDKAVIFDGGETAFILRSVRRGDNAEKSCRLIGDCYMNGWMDGTYCRHHIIDVAEEERFDAVQPKRPGFLFRQSMKLLLRSSRTRQILEGVLEENKQLRSEYFLIS</sequence>
<keyword evidence="2" id="KW-1185">Reference proteome</keyword>
<dbReference type="EMBL" id="ML978193">
    <property type="protein sequence ID" value="KAF2030172.1"/>
    <property type="molecule type" value="Genomic_DNA"/>
</dbReference>
<evidence type="ECO:0000313" key="1">
    <source>
        <dbReference type="EMBL" id="KAF2030172.1"/>
    </source>
</evidence>
<dbReference type="Pfam" id="PF26639">
    <property type="entry name" value="Het-6_barrel"/>
    <property type="match status" value="1"/>
</dbReference>
<name>A0A9P4HB46_9PLEO</name>
<proteinExistence type="predicted"/>
<comment type="caution">
    <text evidence="1">The sequence shown here is derived from an EMBL/GenBank/DDBJ whole genome shotgun (WGS) entry which is preliminary data.</text>
</comment>
<organism evidence="1 2">
    <name type="scientific">Setomelanomma holmii</name>
    <dbReference type="NCBI Taxonomy" id="210430"/>
    <lineage>
        <taxon>Eukaryota</taxon>
        <taxon>Fungi</taxon>
        <taxon>Dikarya</taxon>
        <taxon>Ascomycota</taxon>
        <taxon>Pezizomycotina</taxon>
        <taxon>Dothideomycetes</taxon>
        <taxon>Pleosporomycetidae</taxon>
        <taxon>Pleosporales</taxon>
        <taxon>Pleosporineae</taxon>
        <taxon>Phaeosphaeriaceae</taxon>
        <taxon>Setomelanomma</taxon>
    </lineage>
</organism>
<gene>
    <name evidence="1" type="ORF">EK21DRAFT_112278</name>
</gene>